<keyword evidence="2" id="KW-1185">Reference proteome</keyword>
<dbReference type="EMBL" id="BJND01000040">
    <property type="protein sequence ID" value="GEC07546.1"/>
    <property type="molecule type" value="Genomic_DNA"/>
</dbReference>
<protein>
    <submittedName>
        <fullName evidence="1">Uncharacterized protein</fullName>
    </submittedName>
</protein>
<gene>
    <name evidence="1" type="ORF">SSP24_52010</name>
</gene>
<evidence type="ECO:0000313" key="1">
    <source>
        <dbReference type="EMBL" id="GEC07546.1"/>
    </source>
</evidence>
<dbReference type="AlphaFoldDB" id="A0A4Y3VRG3"/>
<dbReference type="OrthoDB" id="3283561at2"/>
<dbReference type="RefSeq" id="WP_141312109.1">
    <property type="nucleotide sequence ID" value="NZ_BJND01000040.1"/>
</dbReference>
<accession>A0A4Y3VRG3</accession>
<reference evidence="1 2" key="1">
    <citation type="submission" date="2019-06" db="EMBL/GenBank/DDBJ databases">
        <title>Whole genome shotgun sequence of Streptomyces spinoverrucosus NBRC 14228.</title>
        <authorList>
            <person name="Hosoyama A."/>
            <person name="Uohara A."/>
            <person name="Ohji S."/>
            <person name="Ichikawa N."/>
        </authorList>
    </citation>
    <scope>NUCLEOTIDE SEQUENCE [LARGE SCALE GENOMIC DNA]</scope>
    <source>
        <strain evidence="1 2">NBRC 14228</strain>
    </source>
</reference>
<sequence>MTYSDADLNALLHRLDDPELVEHPPGYDHAATRALFDQLVARLDADFNTRCTADRQVQDASLHARVEVPAEATARGERIVVLVSNFGSMAVVAAENPGVYSDADEAVEAGALDVTDLRRVERALTDLGYVPIPERLLTRPYDGLSPLATYRPGDRVDWWIRYFDYI</sequence>
<comment type="caution">
    <text evidence="1">The sequence shown here is derived from an EMBL/GenBank/DDBJ whole genome shotgun (WGS) entry which is preliminary data.</text>
</comment>
<proteinExistence type="predicted"/>
<evidence type="ECO:0000313" key="2">
    <source>
        <dbReference type="Proteomes" id="UP000317881"/>
    </source>
</evidence>
<organism evidence="1 2">
    <name type="scientific">Streptomyces spinoverrucosus</name>
    <dbReference type="NCBI Taxonomy" id="284043"/>
    <lineage>
        <taxon>Bacteria</taxon>
        <taxon>Bacillati</taxon>
        <taxon>Actinomycetota</taxon>
        <taxon>Actinomycetes</taxon>
        <taxon>Kitasatosporales</taxon>
        <taxon>Streptomycetaceae</taxon>
        <taxon>Streptomyces</taxon>
    </lineage>
</organism>
<dbReference type="Proteomes" id="UP000317881">
    <property type="component" value="Unassembled WGS sequence"/>
</dbReference>
<name>A0A4Y3VRG3_9ACTN</name>